<dbReference type="PROSITE" id="PS52015">
    <property type="entry name" value="TONB_CTD"/>
    <property type="match status" value="1"/>
</dbReference>
<evidence type="ECO:0000256" key="3">
    <source>
        <dbReference type="ARBA" id="ARBA00022989"/>
    </source>
</evidence>
<dbReference type="NCBIfam" id="NF047558">
    <property type="entry name" value="TPR_END_plus"/>
    <property type="match status" value="1"/>
</dbReference>
<dbReference type="SUPFAM" id="SSF74653">
    <property type="entry name" value="TolA/TonB C-terminal domain"/>
    <property type="match status" value="1"/>
</dbReference>
<gene>
    <name evidence="7" type="ORF">M2650_03455</name>
</gene>
<dbReference type="Proteomes" id="UP001431217">
    <property type="component" value="Unassembled WGS sequence"/>
</dbReference>
<feature type="signal peptide" evidence="5">
    <location>
        <begin position="1"/>
        <end position="21"/>
    </location>
</feature>
<evidence type="ECO:0000259" key="6">
    <source>
        <dbReference type="PROSITE" id="PS52015"/>
    </source>
</evidence>
<feature type="domain" description="TonB C-terminal" evidence="6">
    <location>
        <begin position="136"/>
        <end position="233"/>
    </location>
</feature>
<comment type="subcellular location">
    <subcellularLocation>
        <location evidence="1">Membrane</location>
        <topology evidence="1">Single-pass membrane protein</topology>
    </subcellularLocation>
</comment>
<evidence type="ECO:0000256" key="5">
    <source>
        <dbReference type="SAM" id="SignalP"/>
    </source>
</evidence>
<name>A0ABT0MHC5_9GAMM</name>
<evidence type="ECO:0000256" key="1">
    <source>
        <dbReference type="ARBA" id="ARBA00004167"/>
    </source>
</evidence>
<dbReference type="InterPro" id="IPR037682">
    <property type="entry name" value="TonB_C"/>
</dbReference>
<proteinExistence type="predicted"/>
<comment type="caution">
    <text evidence="7">The sequence shown here is derived from an EMBL/GenBank/DDBJ whole genome shotgun (WGS) entry which is preliminary data.</text>
</comment>
<protein>
    <submittedName>
        <fullName evidence="7">Energy transducer TonB</fullName>
    </submittedName>
</protein>
<evidence type="ECO:0000256" key="2">
    <source>
        <dbReference type="ARBA" id="ARBA00022692"/>
    </source>
</evidence>
<evidence type="ECO:0000313" key="8">
    <source>
        <dbReference type="Proteomes" id="UP001431217"/>
    </source>
</evidence>
<dbReference type="InterPro" id="IPR006260">
    <property type="entry name" value="TonB/TolA_C"/>
</dbReference>
<evidence type="ECO:0000313" key="7">
    <source>
        <dbReference type="EMBL" id="MCL1633700.1"/>
    </source>
</evidence>
<dbReference type="RefSeq" id="WP_249471206.1">
    <property type="nucleotide sequence ID" value="NZ_JAMBEP010000001.1"/>
</dbReference>
<keyword evidence="3" id="KW-1133">Transmembrane helix</keyword>
<dbReference type="NCBIfam" id="TIGR01352">
    <property type="entry name" value="tonB_Cterm"/>
    <property type="match status" value="1"/>
</dbReference>
<keyword evidence="2" id="KW-0812">Transmembrane</keyword>
<keyword evidence="5" id="KW-0732">Signal</keyword>
<keyword evidence="8" id="KW-1185">Reference proteome</keyword>
<keyword evidence="4" id="KW-0472">Membrane</keyword>
<sequence>MSLRMIVFAGLLVLISTNVSAQSEEMAKQAMKAYEEKDYAACANLFLDSFNATSQFFKDDQAMQVDHYNAACCLALAGRETEAMSYLEKAINNPYFWDLKHLKEDPDLIGLHDTAPWSAVLAKAESNMATRQPMTGASLDIEWARKHMPKVPREVSRARGHGMVLLVVTVDSNGLPKKILIGQSSGDDLLDGAAAEAAKRWRYYPWVTKNGIKFSGLVRIPVNFTLDRKFMIEFRH</sequence>
<feature type="chain" id="PRO_5045602023" evidence="5">
    <location>
        <begin position="22"/>
        <end position="236"/>
    </location>
</feature>
<evidence type="ECO:0000256" key="4">
    <source>
        <dbReference type="ARBA" id="ARBA00023136"/>
    </source>
</evidence>
<dbReference type="Gene3D" id="3.30.1150.10">
    <property type="match status" value="1"/>
</dbReference>
<dbReference type="EMBL" id="JAMBEP010000001">
    <property type="protein sequence ID" value="MCL1633700.1"/>
    <property type="molecule type" value="Genomic_DNA"/>
</dbReference>
<accession>A0ABT0MHC5</accession>
<organism evidence="7 8">
    <name type="scientific">Luteimonas galliterrae</name>
    <dbReference type="NCBI Taxonomy" id="2940486"/>
    <lineage>
        <taxon>Bacteria</taxon>
        <taxon>Pseudomonadati</taxon>
        <taxon>Pseudomonadota</taxon>
        <taxon>Gammaproteobacteria</taxon>
        <taxon>Lysobacterales</taxon>
        <taxon>Lysobacteraceae</taxon>
        <taxon>Luteimonas</taxon>
    </lineage>
</organism>
<dbReference type="Pfam" id="PF03544">
    <property type="entry name" value="TonB_C"/>
    <property type="match status" value="1"/>
</dbReference>
<reference evidence="7 8" key="1">
    <citation type="submission" date="2022-05" db="EMBL/GenBank/DDBJ databases">
        <title>Luteimonas sp. SX5, whole genome shotgun sequencing project.</title>
        <authorList>
            <person name="Zhao G."/>
            <person name="Shen L."/>
        </authorList>
    </citation>
    <scope>NUCLEOTIDE SEQUENCE [LARGE SCALE GENOMIC DNA]</scope>
    <source>
        <strain evidence="7 8">SX5</strain>
    </source>
</reference>